<comment type="caution">
    <text evidence="3">The sequence shown here is derived from an EMBL/GenBank/DDBJ whole genome shotgun (WGS) entry which is preliminary data.</text>
</comment>
<dbReference type="PANTHER" id="PTHR43252">
    <property type="entry name" value="TRANSCRIPTIONAL REGULATOR YQJI"/>
    <property type="match status" value="1"/>
</dbReference>
<proteinExistence type="predicted"/>
<evidence type="ECO:0000313" key="3">
    <source>
        <dbReference type="EMBL" id="GAA3875273.1"/>
    </source>
</evidence>
<feature type="domain" description="Transcription regulator PadR C-terminal" evidence="2">
    <location>
        <begin position="92"/>
        <end position="171"/>
    </location>
</feature>
<name>A0ABP7KFN5_9RHOB</name>
<dbReference type="Proteomes" id="UP001399917">
    <property type="component" value="Unassembled WGS sequence"/>
</dbReference>
<dbReference type="Pfam" id="PF03551">
    <property type="entry name" value="PadR"/>
    <property type="match status" value="1"/>
</dbReference>
<dbReference type="EMBL" id="BAABDF010000007">
    <property type="protein sequence ID" value="GAA3875273.1"/>
    <property type="molecule type" value="Genomic_DNA"/>
</dbReference>
<evidence type="ECO:0008006" key="5">
    <source>
        <dbReference type="Google" id="ProtNLM"/>
    </source>
</evidence>
<evidence type="ECO:0000259" key="2">
    <source>
        <dbReference type="Pfam" id="PF10400"/>
    </source>
</evidence>
<organism evidence="3 4">
    <name type="scientific">Celeribacter arenosi</name>
    <dbReference type="NCBI Taxonomy" id="792649"/>
    <lineage>
        <taxon>Bacteria</taxon>
        <taxon>Pseudomonadati</taxon>
        <taxon>Pseudomonadota</taxon>
        <taxon>Alphaproteobacteria</taxon>
        <taxon>Rhodobacterales</taxon>
        <taxon>Roseobacteraceae</taxon>
        <taxon>Celeribacter</taxon>
    </lineage>
</organism>
<dbReference type="InterPro" id="IPR036390">
    <property type="entry name" value="WH_DNA-bd_sf"/>
</dbReference>
<keyword evidence="4" id="KW-1185">Reference proteome</keyword>
<dbReference type="SUPFAM" id="SSF46785">
    <property type="entry name" value="Winged helix' DNA-binding domain"/>
    <property type="match status" value="1"/>
</dbReference>
<evidence type="ECO:0000259" key="1">
    <source>
        <dbReference type="Pfam" id="PF03551"/>
    </source>
</evidence>
<dbReference type="RefSeq" id="WP_344847786.1">
    <property type="nucleotide sequence ID" value="NZ_BAABDF010000007.1"/>
</dbReference>
<sequence>MSLKFALLGFLVEQPMTGYDLRKAMEASVGHFWTADQAQIYRTLSGLVDEGLVTVDVVEQETRPNRRVHRICPAGEDALDAWLASPLEPVPVREPFLMRTFFGGRLKVEAIEHLLTARIDEATQLVSLLSAIRQQQSTPTSLSMHLRIATLDNGIAHGQAEIDWAKTVLNGLGAWHGTDLT</sequence>
<evidence type="ECO:0000313" key="4">
    <source>
        <dbReference type="Proteomes" id="UP001399917"/>
    </source>
</evidence>
<dbReference type="InterPro" id="IPR005149">
    <property type="entry name" value="Tscrpt_reg_PadR_N"/>
</dbReference>
<dbReference type="InterPro" id="IPR018309">
    <property type="entry name" value="Tscrpt_reg_PadR_C"/>
</dbReference>
<dbReference type="Pfam" id="PF10400">
    <property type="entry name" value="Vir_act_alpha_C"/>
    <property type="match status" value="1"/>
</dbReference>
<accession>A0ABP7KFN5</accession>
<reference evidence="4" key="1">
    <citation type="journal article" date="2019" name="Int. J. Syst. Evol. Microbiol.">
        <title>The Global Catalogue of Microorganisms (GCM) 10K type strain sequencing project: providing services to taxonomists for standard genome sequencing and annotation.</title>
        <authorList>
            <consortium name="The Broad Institute Genomics Platform"/>
            <consortium name="The Broad Institute Genome Sequencing Center for Infectious Disease"/>
            <person name="Wu L."/>
            <person name="Ma J."/>
        </authorList>
    </citation>
    <scope>NUCLEOTIDE SEQUENCE [LARGE SCALE GENOMIC DNA]</scope>
    <source>
        <strain evidence="4">JCM 17190</strain>
    </source>
</reference>
<protein>
    <recommendedName>
        <fullName evidence="5">PadR family transcriptional regulator</fullName>
    </recommendedName>
</protein>
<gene>
    <name evidence="3" type="ORF">GCM10022404_26320</name>
</gene>
<dbReference type="InterPro" id="IPR036388">
    <property type="entry name" value="WH-like_DNA-bd_sf"/>
</dbReference>
<feature type="domain" description="Transcription regulator PadR N-terminal" evidence="1">
    <location>
        <begin position="7"/>
        <end position="80"/>
    </location>
</feature>
<dbReference type="Gene3D" id="6.10.140.190">
    <property type="match status" value="1"/>
</dbReference>
<dbReference type="Gene3D" id="1.10.10.10">
    <property type="entry name" value="Winged helix-like DNA-binding domain superfamily/Winged helix DNA-binding domain"/>
    <property type="match status" value="1"/>
</dbReference>
<dbReference type="PANTHER" id="PTHR43252:SF6">
    <property type="entry name" value="NEGATIVE TRANSCRIPTION REGULATOR PADR"/>
    <property type="match status" value="1"/>
</dbReference>